<comment type="caution">
    <text evidence="1">The sequence shown here is derived from an EMBL/GenBank/DDBJ whole genome shotgun (WGS) entry which is preliminary data.</text>
</comment>
<sequence length="73" mass="8725">MEFVLSCKGSAEPCEVTFDHDNGRYMLRKADRSGEFFNTPQQLVEWIEENWTIKDFYDPEEFIKMVNEIKNNL</sequence>
<dbReference type="OrthoDB" id="2691866at2"/>
<dbReference type="PATRIC" id="fig|1348973.3.peg.1443"/>
<evidence type="ECO:0008006" key="3">
    <source>
        <dbReference type="Google" id="ProtNLM"/>
    </source>
</evidence>
<accession>A0A072P0S1</accession>
<evidence type="ECO:0000313" key="1">
    <source>
        <dbReference type="EMBL" id="KEF39090.1"/>
    </source>
</evidence>
<proteinExistence type="predicted"/>
<organism evidence="1 2">
    <name type="scientific">Schinkia azotoformans MEV2011</name>
    <dbReference type="NCBI Taxonomy" id="1348973"/>
    <lineage>
        <taxon>Bacteria</taxon>
        <taxon>Bacillati</taxon>
        <taxon>Bacillota</taxon>
        <taxon>Bacilli</taxon>
        <taxon>Bacillales</taxon>
        <taxon>Bacillaceae</taxon>
        <taxon>Calidifontibacillus/Schinkia group</taxon>
        <taxon>Schinkia</taxon>
    </lineage>
</organism>
<dbReference type="RefSeq" id="WP_003329214.1">
    <property type="nucleotide sequence ID" value="NZ_JJRY01000004.1"/>
</dbReference>
<protein>
    <recommendedName>
        <fullName evidence="3">Threonine dehydratase</fullName>
    </recommendedName>
</protein>
<dbReference type="GeneID" id="89469076"/>
<reference evidence="1 2" key="1">
    <citation type="submission" date="2014-04" db="EMBL/GenBank/DDBJ databases">
        <title>Draft genome sequence of Bacillus azotoformans MEV2011, a (co-) denitrifying strain unable to grow in the presence of oxygen.</title>
        <authorList>
            <person name="Nielsen M."/>
            <person name="Schreiber L."/>
            <person name="Finster K."/>
            <person name="Schramm A."/>
        </authorList>
    </citation>
    <scope>NUCLEOTIDE SEQUENCE [LARGE SCALE GENOMIC DNA]</scope>
    <source>
        <strain evidence="1 2">MEV2011</strain>
    </source>
</reference>
<evidence type="ECO:0000313" key="2">
    <source>
        <dbReference type="Proteomes" id="UP000027936"/>
    </source>
</evidence>
<name>A0A072P0S1_SCHAZ</name>
<gene>
    <name evidence="1" type="ORF">M670_01478</name>
</gene>
<dbReference type="AlphaFoldDB" id="A0A072P0S1"/>
<dbReference type="Proteomes" id="UP000027936">
    <property type="component" value="Unassembled WGS sequence"/>
</dbReference>
<dbReference type="EMBL" id="JJRY01000004">
    <property type="protein sequence ID" value="KEF39090.1"/>
    <property type="molecule type" value="Genomic_DNA"/>
</dbReference>